<feature type="domain" description="Gliding motility-associated protein GldM second immunoglobulin-like" evidence="4">
    <location>
        <begin position="313"/>
        <end position="390"/>
    </location>
</feature>
<feature type="domain" description="Gliding motility-associated protein GldM first immunoglobulin-like" evidence="3">
    <location>
        <begin position="214"/>
        <end position="308"/>
    </location>
</feature>
<organism evidence="5 6">
    <name type="scientific">Limnovirga soli</name>
    <dbReference type="NCBI Taxonomy" id="2656915"/>
    <lineage>
        <taxon>Bacteria</taxon>
        <taxon>Pseudomonadati</taxon>
        <taxon>Bacteroidota</taxon>
        <taxon>Chitinophagia</taxon>
        <taxon>Chitinophagales</taxon>
        <taxon>Chitinophagaceae</taxon>
        <taxon>Limnovirga</taxon>
    </lineage>
</organism>
<evidence type="ECO:0000259" key="2">
    <source>
        <dbReference type="Pfam" id="PF12081"/>
    </source>
</evidence>
<protein>
    <submittedName>
        <fullName evidence="5">Gliding motility protein GldM</fullName>
    </submittedName>
</protein>
<evidence type="ECO:0000313" key="5">
    <source>
        <dbReference type="EMBL" id="NNV56107.1"/>
    </source>
</evidence>
<dbReference type="InterPro" id="IPR022719">
    <property type="entry name" value="Motility-assoc_prot_GldM_C"/>
</dbReference>
<keyword evidence="6" id="KW-1185">Reference proteome</keyword>
<dbReference type="Pfam" id="PF12080">
    <property type="entry name" value="GldM_4th"/>
    <property type="match status" value="1"/>
</dbReference>
<dbReference type="Pfam" id="PF21602">
    <property type="entry name" value="GldM_3rd"/>
    <property type="match status" value="1"/>
</dbReference>
<dbReference type="AlphaFoldDB" id="A0A8J8FG87"/>
<comment type="caution">
    <text evidence="5">The sequence shown here is derived from an EMBL/GenBank/DDBJ whole genome shotgun (WGS) entry which is preliminary data.</text>
</comment>
<dbReference type="Proteomes" id="UP000598971">
    <property type="component" value="Unassembled WGS sequence"/>
</dbReference>
<gene>
    <name evidence="5" type="ORF">GD597_11605</name>
</gene>
<accession>A0A8J8FG87</accession>
<dbReference type="Pfam" id="PF12081">
    <property type="entry name" value="GldM_1st"/>
    <property type="match status" value="1"/>
</dbReference>
<evidence type="ECO:0000259" key="1">
    <source>
        <dbReference type="Pfam" id="PF12080"/>
    </source>
</evidence>
<dbReference type="InterPro" id="IPR048406">
    <property type="entry name" value="GldM_Ig-like-2"/>
</dbReference>
<dbReference type="InterPro" id="IPR022720">
    <property type="entry name" value="Motility-assoc_prot_GldM_N"/>
</dbReference>
<feature type="domain" description="Gliding motility-associated protein GldM N-terminal" evidence="2">
    <location>
        <begin position="20"/>
        <end position="206"/>
    </location>
</feature>
<feature type="domain" description="Gliding motility-associated protein GldM C-terminal" evidence="1">
    <location>
        <begin position="393"/>
        <end position="495"/>
    </location>
</feature>
<evidence type="ECO:0000313" key="6">
    <source>
        <dbReference type="Proteomes" id="UP000598971"/>
    </source>
</evidence>
<dbReference type="Pfam" id="PF21601">
    <property type="entry name" value="GldM_2nd"/>
    <property type="match status" value="1"/>
</dbReference>
<evidence type="ECO:0000259" key="3">
    <source>
        <dbReference type="Pfam" id="PF21601"/>
    </source>
</evidence>
<evidence type="ECO:0000259" key="4">
    <source>
        <dbReference type="Pfam" id="PF21602"/>
    </source>
</evidence>
<dbReference type="EMBL" id="WHPF01000007">
    <property type="protein sequence ID" value="NNV56107.1"/>
    <property type="molecule type" value="Genomic_DNA"/>
</dbReference>
<dbReference type="InterPro" id="IPR048405">
    <property type="entry name" value="GldM_Ig-like-1"/>
</dbReference>
<sequence>MINIMYLVLTALLALNVSSEILNAFKTVDNSLQRSSAAANVSTAQYFNSFQVKAKEPASQANVAIWLPKAQKAQQYSTEMYNFIQSVKDSVLKEAGFDPVKNGDSLYKEDNLEVSTRLLVDGNLGKQMFQKLADYKKNLLSIDKELGAELANDLPIDLSMPKLQNRSNKTLEAAYFLMTPTVATLTMLSKFQNDVKSSENKVVEYCHKQVGQVEIIFDTYKPLVGASATYVMDGQEIEITAGLGAFNSKKVPNITINGAGASVGPDGLATQKFIAKGVGSKSVNVVISYTDQDGKPQTVTKVINYTVGSPTGASVSADAVKVLYIGLDNPLSVNGGNVGDEKVHPSIDNGEIVKGDKPGKYIVRPSKPGTGTITLNIDGQGAQAFPFRVKTVPDPVAKVGISGGGRIKVNEFKAQEGVSAVLENFIFEGVKFTVQSYTIVLNGAGFPVLQAKPVSGDSFGPVRDLIEKSKGGTTIVIDEIKASGPGGTRTLKPIVFNLY</sequence>
<reference evidence="5" key="1">
    <citation type="submission" date="2019-10" db="EMBL/GenBank/DDBJ databases">
        <title>Draft genome sequence of Panacibacter sp. KCS-6.</title>
        <authorList>
            <person name="Yim K.J."/>
        </authorList>
    </citation>
    <scope>NUCLEOTIDE SEQUENCE</scope>
    <source>
        <strain evidence="5">KCS-6</strain>
    </source>
</reference>
<name>A0A8J8FG87_9BACT</name>
<proteinExistence type="predicted"/>